<evidence type="ECO:0000259" key="3">
    <source>
        <dbReference type="Pfam" id="PF00149"/>
    </source>
</evidence>
<dbReference type="InterPro" id="IPR039331">
    <property type="entry name" value="PAPs-like"/>
</dbReference>
<feature type="compositionally biased region" description="Acidic residues" evidence="2">
    <location>
        <begin position="1"/>
        <end position="10"/>
    </location>
</feature>
<protein>
    <recommendedName>
        <fullName evidence="3">Calcineurin-like phosphoesterase domain-containing protein</fullName>
    </recommendedName>
</protein>
<gene>
    <name evidence="4" type="ORF">S06H3_12320</name>
</gene>
<comment type="caution">
    <text evidence="4">The sequence shown here is derived from an EMBL/GenBank/DDBJ whole genome shotgun (WGS) entry which is preliminary data.</text>
</comment>
<dbReference type="Pfam" id="PF00149">
    <property type="entry name" value="Metallophos"/>
    <property type="match status" value="1"/>
</dbReference>
<dbReference type="InterPro" id="IPR004843">
    <property type="entry name" value="Calcineurin-like_PHP"/>
</dbReference>
<sequence>MVYGDSETEPESMGNYSNWPDPVTGESRNYLVDQTTGYRNNLEVIRSRDPDLVFIAGDLVQHGGEQRHWDEFWQHNTSPESVQSLAGMVPVMAALGNHDYYEGRYLDGYNQPGSERAVNRYLTYFEYPSNGSSVEEQEGRYYAMEYGPVTFIILDVCNNSPDGSEEDTNFYLLGENDPDGGHAPDFGIGSAQFLWMEEVLAEAQENSLFTFVLFHYAPYSSGPHGYPPGLGAGEDYLTGIPVRQLTPVFMQYGVDAVFSGHDEMWERSEVHGVETGPEGKEELHTIHFYDVGTGGDGLRGPEAELVNPYQEFLVHTDAPETWEEGILLGGGKHYGHLEVDILPLNDSLWQAILSPAYVFPLWSKEDSAYTGFERRMYNDKVM</sequence>
<dbReference type="EMBL" id="BARV01006036">
    <property type="protein sequence ID" value="GAI07013.1"/>
    <property type="molecule type" value="Genomic_DNA"/>
</dbReference>
<dbReference type="GO" id="GO:0003993">
    <property type="term" value="F:acid phosphatase activity"/>
    <property type="evidence" value="ECO:0007669"/>
    <property type="project" value="InterPro"/>
</dbReference>
<name>X1KK08_9ZZZZ</name>
<organism evidence="4">
    <name type="scientific">marine sediment metagenome</name>
    <dbReference type="NCBI Taxonomy" id="412755"/>
    <lineage>
        <taxon>unclassified sequences</taxon>
        <taxon>metagenomes</taxon>
        <taxon>ecological metagenomes</taxon>
    </lineage>
</organism>
<feature type="non-terminal residue" evidence="4">
    <location>
        <position position="382"/>
    </location>
</feature>
<evidence type="ECO:0000313" key="4">
    <source>
        <dbReference type="EMBL" id="GAI07013.1"/>
    </source>
</evidence>
<keyword evidence="1" id="KW-0732">Signal</keyword>
<dbReference type="InterPro" id="IPR029052">
    <property type="entry name" value="Metallo-depent_PP-like"/>
</dbReference>
<accession>X1KK08</accession>
<evidence type="ECO:0000256" key="1">
    <source>
        <dbReference type="ARBA" id="ARBA00022729"/>
    </source>
</evidence>
<dbReference type="SUPFAM" id="SSF56300">
    <property type="entry name" value="Metallo-dependent phosphatases"/>
    <property type="match status" value="1"/>
</dbReference>
<reference evidence="4" key="1">
    <citation type="journal article" date="2014" name="Front. Microbiol.">
        <title>High frequency of phylogenetically diverse reductive dehalogenase-homologous genes in deep subseafloor sedimentary metagenomes.</title>
        <authorList>
            <person name="Kawai M."/>
            <person name="Futagami T."/>
            <person name="Toyoda A."/>
            <person name="Takaki Y."/>
            <person name="Nishi S."/>
            <person name="Hori S."/>
            <person name="Arai W."/>
            <person name="Tsubouchi T."/>
            <person name="Morono Y."/>
            <person name="Uchiyama I."/>
            <person name="Ito T."/>
            <person name="Fujiyama A."/>
            <person name="Inagaki F."/>
            <person name="Takami H."/>
        </authorList>
    </citation>
    <scope>NUCLEOTIDE SEQUENCE</scope>
    <source>
        <strain evidence="4">Expedition CK06-06</strain>
    </source>
</reference>
<evidence type="ECO:0000256" key="2">
    <source>
        <dbReference type="SAM" id="MobiDB-lite"/>
    </source>
</evidence>
<proteinExistence type="predicted"/>
<feature type="region of interest" description="Disordered" evidence="2">
    <location>
        <begin position="1"/>
        <end position="21"/>
    </location>
</feature>
<dbReference type="PANTHER" id="PTHR22953:SF153">
    <property type="entry name" value="PURPLE ACID PHOSPHATASE"/>
    <property type="match status" value="1"/>
</dbReference>
<dbReference type="AlphaFoldDB" id="X1KK08"/>
<dbReference type="PANTHER" id="PTHR22953">
    <property type="entry name" value="ACID PHOSPHATASE RELATED"/>
    <property type="match status" value="1"/>
</dbReference>
<dbReference type="Gene3D" id="3.60.21.10">
    <property type="match status" value="1"/>
</dbReference>
<feature type="domain" description="Calcineurin-like phosphoesterase" evidence="3">
    <location>
        <begin position="40"/>
        <end position="262"/>
    </location>
</feature>